<feature type="signal peptide" evidence="2">
    <location>
        <begin position="1"/>
        <end position="19"/>
    </location>
</feature>
<keyword evidence="1" id="KW-0378">Hydrolase</keyword>
<evidence type="ECO:0000313" key="4">
    <source>
        <dbReference type="EMBL" id="OYQ46506.1"/>
    </source>
</evidence>
<dbReference type="AlphaFoldDB" id="A0A255ZYI0"/>
<dbReference type="Proteomes" id="UP000216605">
    <property type="component" value="Unassembled WGS sequence"/>
</dbReference>
<sequence length="135" mass="14739">MKKFILPLIAMLFNLGCNSADESNGNSADTVLPAEDLFNVAYGNENGQVMDVYLPEGRNSAITKVFILVHGGGWSSGSKSDFNYAVPILKSAFPGYAIVNINYRLATPESPAFPKQVQDIERVIQFLKASDYNLS</sequence>
<feature type="chain" id="PRO_5012491124" description="BD-FAE-like domain-containing protein" evidence="2">
    <location>
        <begin position="20"/>
        <end position="135"/>
    </location>
</feature>
<dbReference type="Gene3D" id="3.40.50.1820">
    <property type="entry name" value="alpha/beta hydrolase"/>
    <property type="match status" value="1"/>
</dbReference>
<reference evidence="4 5" key="1">
    <citation type="submission" date="2017-07" db="EMBL/GenBank/DDBJ databases">
        <title>Flavobacterium cyanobacteriorum sp. nov., isolated from cyanobacterial aggregates in a eutrophic lake.</title>
        <authorList>
            <person name="Cai H."/>
        </authorList>
    </citation>
    <scope>NUCLEOTIDE SEQUENCE [LARGE SCALE GENOMIC DNA]</scope>
    <source>
        <strain evidence="4 5">TH021</strain>
    </source>
</reference>
<dbReference type="PANTHER" id="PTHR48081">
    <property type="entry name" value="AB HYDROLASE SUPERFAMILY PROTEIN C4A8.06C"/>
    <property type="match status" value="1"/>
</dbReference>
<dbReference type="EMBL" id="NOXV01000113">
    <property type="protein sequence ID" value="OYQ46506.1"/>
    <property type="molecule type" value="Genomic_DNA"/>
</dbReference>
<dbReference type="InterPro" id="IPR050300">
    <property type="entry name" value="GDXG_lipolytic_enzyme"/>
</dbReference>
<dbReference type="SUPFAM" id="SSF53474">
    <property type="entry name" value="alpha/beta-Hydrolases"/>
    <property type="match status" value="1"/>
</dbReference>
<dbReference type="GO" id="GO:0016787">
    <property type="term" value="F:hydrolase activity"/>
    <property type="evidence" value="ECO:0007669"/>
    <property type="project" value="UniProtKB-KW"/>
</dbReference>
<evidence type="ECO:0000313" key="5">
    <source>
        <dbReference type="Proteomes" id="UP000216605"/>
    </source>
</evidence>
<protein>
    <recommendedName>
        <fullName evidence="3">BD-FAE-like domain-containing protein</fullName>
    </recommendedName>
</protein>
<organism evidence="4 5">
    <name type="scientific">Flavobacterium cyanobacteriorum</name>
    <dbReference type="NCBI Taxonomy" id="2022802"/>
    <lineage>
        <taxon>Bacteria</taxon>
        <taxon>Pseudomonadati</taxon>
        <taxon>Bacteroidota</taxon>
        <taxon>Flavobacteriia</taxon>
        <taxon>Flavobacteriales</taxon>
        <taxon>Flavobacteriaceae</taxon>
        <taxon>Flavobacterium</taxon>
    </lineage>
</organism>
<feature type="domain" description="BD-FAE-like" evidence="3">
    <location>
        <begin position="50"/>
        <end position="130"/>
    </location>
</feature>
<evidence type="ECO:0000259" key="3">
    <source>
        <dbReference type="Pfam" id="PF20434"/>
    </source>
</evidence>
<dbReference type="Pfam" id="PF20434">
    <property type="entry name" value="BD-FAE"/>
    <property type="match status" value="1"/>
</dbReference>
<accession>A0A255ZYI0</accession>
<dbReference type="InterPro" id="IPR029058">
    <property type="entry name" value="AB_hydrolase_fold"/>
</dbReference>
<evidence type="ECO:0000256" key="1">
    <source>
        <dbReference type="ARBA" id="ARBA00022801"/>
    </source>
</evidence>
<gene>
    <name evidence="4" type="ORF">CHU92_01380</name>
</gene>
<proteinExistence type="predicted"/>
<dbReference type="OrthoDB" id="9777975at2"/>
<evidence type="ECO:0000256" key="2">
    <source>
        <dbReference type="SAM" id="SignalP"/>
    </source>
</evidence>
<keyword evidence="2" id="KW-0732">Signal</keyword>
<dbReference type="InterPro" id="IPR049492">
    <property type="entry name" value="BD-FAE-like_dom"/>
</dbReference>
<keyword evidence="5" id="KW-1185">Reference proteome</keyword>
<comment type="caution">
    <text evidence="4">The sequence shown here is derived from an EMBL/GenBank/DDBJ whole genome shotgun (WGS) entry which is preliminary data.</text>
</comment>
<name>A0A255ZYI0_9FLAO</name>